<evidence type="ECO:0000259" key="8">
    <source>
        <dbReference type="PROSITE" id="PS50950"/>
    </source>
</evidence>
<dbReference type="PROSITE" id="PS50950">
    <property type="entry name" value="ZF_THAP"/>
    <property type="match status" value="1"/>
</dbReference>
<feature type="compositionally biased region" description="Polar residues" evidence="7">
    <location>
        <begin position="427"/>
        <end position="436"/>
    </location>
</feature>
<evidence type="ECO:0000256" key="3">
    <source>
        <dbReference type="ARBA" id="ARBA00022833"/>
    </source>
</evidence>
<dbReference type="SUPFAM" id="SSF57716">
    <property type="entry name" value="Glucocorticoid receptor-like (DNA-binding domain)"/>
    <property type="match status" value="1"/>
</dbReference>
<evidence type="ECO:0000256" key="4">
    <source>
        <dbReference type="ARBA" id="ARBA00023125"/>
    </source>
</evidence>
<dbReference type="GO" id="GO:0008270">
    <property type="term" value="F:zinc ion binding"/>
    <property type="evidence" value="ECO:0007669"/>
    <property type="project" value="UniProtKB-KW"/>
</dbReference>
<reference evidence="9 10" key="1">
    <citation type="submission" date="2019-04" db="EMBL/GenBank/DDBJ databases">
        <authorList>
            <consortium name="Wellcome Sanger Institute Data Sharing"/>
        </authorList>
    </citation>
    <scope>NUCLEOTIDE SEQUENCE [LARGE SCALE GENOMIC DNA]</scope>
</reference>
<evidence type="ECO:0000256" key="7">
    <source>
        <dbReference type="SAM" id="MobiDB-lite"/>
    </source>
</evidence>
<dbReference type="Ensembl" id="ENSSFOT00015015126.2">
    <property type="protein sequence ID" value="ENSSFOP00015014949.2"/>
    <property type="gene ID" value="ENSSFOG00015009659.2"/>
</dbReference>
<evidence type="ECO:0000313" key="9">
    <source>
        <dbReference type="Ensembl" id="ENSSFOP00015014949.2"/>
    </source>
</evidence>
<dbReference type="Pfam" id="PF05485">
    <property type="entry name" value="THAP"/>
    <property type="match status" value="1"/>
</dbReference>
<feature type="compositionally biased region" description="Basic and acidic residues" evidence="7">
    <location>
        <begin position="185"/>
        <end position="194"/>
    </location>
</feature>
<feature type="domain" description="THAP-type" evidence="8">
    <location>
        <begin position="23"/>
        <end position="115"/>
    </location>
</feature>
<reference evidence="9" key="3">
    <citation type="submission" date="2025-09" db="UniProtKB">
        <authorList>
            <consortium name="Ensembl"/>
        </authorList>
    </citation>
    <scope>IDENTIFICATION</scope>
</reference>
<feature type="region of interest" description="Disordered" evidence="7">
    <location>
        <begin position="668"/>
        <end position="693"/>
    </location>
</feature>
<dbReference type="OrthoDB" id="7312725at2759"/>
<dbReference type="SMART" id="SM00980">
    <property type="entry name" value="THAP"/>
    <property type="match status" value="1"/>
</dbReference>
<feature type="region of interest" description="Disordered" evidence="7">
    <location>
        <begin position="122"/>
        <end position="148"/>
    </location>
</feature>
<feature type="compositionally biased region" description="Basic and acidic residues" evidence="7">
    <location>
        <begin position="335"/>
        <end position="354"/>
    </location>
</feature>
<evidence type="ECO:0000256" key="6">
    <source>
        <dbReference type="SAM" id="Coils"/>
    </source>
</evidence>
<dbReference type="GO" id="GO:0003677">
    <property type="term" value="F:DNA binding"/>
    <property type="evidence" value="ECO:0007669"/>
    <property type="project" value="UniProtKB-UniRule"/>
</dbReference>
<name>A0A8C9RFK0_SCLFO</name>
<evidence type="ECO:0000256" key="2">
    <source>
        <dbReference type="ARBA" id="ARBA00022771"/>
    </source>
</evidence>
<dbReference type="AlphaFoldDB" id="A0A8C9RFK0"/>
<keyword evidence="4 5" id="KW-0238">DNA-binding</keyword>
<sequence>MRERESIRKTKTAIFVRSNYFAMPRHCSAAGCKSRDTSETRKAGITFHRLPKRGSPRRTLWIINSQRKDPQGKGQWDPQSHFIYFCSKHFTPESFELSGISGYRRLKEDALPTVFETLSRQRRGRGVTNKQTGATRQTRKPTRSQKCPKVVVEANDQQKEEAAANEGNVAGGDVSVMVVNNEENNNVKEVEGAEMRTSSLPFEESHVPSSDLQGSPSINQEPVPLSEAACLQTLPPSTGLQPSSPPQPPSPSRYMRRLPPPPGFHLPKEHNYAQLCPLVWRKRYDRAIDSLEKSLRLLNAARRRETRLRQTLLRLRENRVRQTLQNFRGATRWKETKVKGKNGLESEDKRDVEQPVRQVSDEQEMETEKMEEDLNLFDEEAGDSGEGGYRSAFMGMQEETGYCFYCGRGMEDLGGNEGGALGKSQRPRQSLEQGKNGSWCDDGVQNKRASTQGLPQTDQKAEIMAADAEGGACSYYYYSSNTTSEESDEGVQIVTMELPQGWQLPQQPKMGEQIIASPQVQKVQGQSHPEQQVKGCVATSTPFGTVQAIPHSQDLNLMPPVQLELQKLQLQLHQVQLVQQSLTAQPRVIFMDSTGEEGGRLGEDGQQQFWMQEDSDGRLLVVQVPKQDSEKHTEKNEKSEPLLVSVVGFQNELTEESQASYLEADSPGQRIMGQSDKDCGHPTDTKNGLGGGDLREKLKEHLEGFQLQLSSEFLN</sequence>
<feature type="compositionally biased region" description="Polar residues" evidence="7">
    <location>
        <begin position="207"/>
        <end position="220"/>
    </location>
</feature>
<keyword evidence="6" id="KW-0175">Coiled coil</keyword>
<feature type="compositionally biased region" description="Low complexity" evidence="7">
    <location>
        <begin position="233"/>
        <end position="242"/>
    </location>
</feature>
<keyword evidence="2 5" id="KW-0863">Zinc-finger</keyword>
<keyword evidence="1" id="KW-0479">Metal-binding</keyword>
<dbReference type="GO" id="GO:0005634">
    <property type="term" value="C:nucleus"/>
    <property type="evidence" value="ECO:0007669"/>
    <property type="project" value="TreeGrafter"/>
</dbReference>
<feature type="region of interest" description="Disordered" evidence="7">
    <location>
        <begin position="335"/>
        <end position="368"/>
    </location>
</feature>
<dbReference type="SMART" id="SM00692">
    <property type="entry name" value="DM3"/>
    <property type="match status" value="1"/>
</dbReference>
<reference evidence="9" key="2">
    <citation type="submission" date="2025-08" db="UniProtKB">
        <authorList>
            <consortium name="Ensembl"/>
        </authorList>
    </citation>
    <scope>IDENTIFICATION</scope>
</reference>
<accession>A0A8C9RFK0</accession>
<feature type="region of interest" description="Disordered" evidence="7">
    <location>
        <begin position="183"/>
        <end position="221"/>
    </location>
</feature>
<feature type="coiled-coil region" evidence="6">
    <location>
        <begin position="281"/>
        <end position="318"/>
    </location>
</feature>
<dbReference type="InterPro" id="IPR026519">
    <property type="entry name" value="THAP7"/>
</dbReference>
<evidence type="ECO:0000313" key="10">
    <source>
        <dbReference type="Proteomes" id="UP000694397"/>
    </source>
</evidence>
<dbReference type="PANTHER" id="PTHR47502:SF1">
    <property type="entry name" value="THAP DOMAIN-CONTAINING PROTEIN 7"/>
    <property type="match status" value="1"/>
</dbReference>
<dbReference type="GO" id="GO:0006355">
    <property type="term" value="P:regulation of DNA-templated transcription"/>
    <property type="evidence" value="ECO:0007669"/>
    <property type="project" value="TreeGrafter"/>
</dbReference>
<keyword evidence="3" id="KW-0862">Zinc</keyword>
<dbReference type="PANTHER" id="PTHR47502">
    <property type="entry name" value="THAP DOMAIN-CONTAINING PROTEIN 7"/>
    <property type="match status" value="1"/>
</dbReference>
<keyword evidence="10" id="KW-1185">Reference proteome</keyword>
<dbReference type="GeneTree" id="ENSGT00730000111394"/>
<proteinExistence type="predicted"/>
<gene>
    <name evidence="9" type="primary">thap7</name>
</gene>
<feature type="compositionally biased region" description="Polar residues" evidence="7">
    <location>
        <begin position="447"/>
        <end position="457"/>
    </location>
</feature>
<dbReference type="InterPro" id="IPR006612">
    <property type="entry name" value="THAP_Znf"/>
</dbReference>
<feature type="region of interest" description="Disordered" evidence="7">
    <location>
        <begin position="233"/>
        <end position="267"/>
    </location>
</feature>
<feature type="region of interest" description="Disordered" evidence="7">
    <location>
        <begin position="417"/>
        <end position="457"/>
    </location>
</feature>
<evidence type="ECO:0000256" key="5">
    <source>
        <dbReference type="PROSITE-ProRule" id="PRU00309"/>
    </source>
</evidence>
<protein>
    <submittedName>
        <fullName evidence="9">THAP domain containing 7</fullName>
    </submittedName>
</protein>
<evidence type="ECO:0000256" key="1">
    <source>
        <dbReference type="ARBA" id="ARBA00022723"/>
    </source>
</evidence>
<feature type="compositionally biased region" description="Basic and acidic residues" evidence="7">
    <location>
        <begin position="675"/>
        <end position="684"/>
    </location>
</feature>
<organism evidence="9 10">
    <name type="scientific">Scleropages formosus</name>
    <name type="common">Asian bonytongue</name>
    <name type="synonym">Osteoglossum formosum</name>
    <dbReference type="NCBI Taxonomy" id="113540"/>
    <lineage>
        <taxon>Eukaryota</taxon>
        <taxon>Metazoa</taxon>
        <taxon>Chordata</taxon>
        <taxon>Craniata</taxon>
        <taxon>Vertebrata</taxon>
        <taxon>Euteleostomi</taxon>
        <taxon>Actinopterygii</taxon>
        <taxon>Neopterygii</taxon>
        <taxon>Teleostei</taxon>
        <taxon>Osteoglossocephala</taxon>
        <taxon>Osteoglossomorpha</taxon>
        <taxon>Osteoglossiformes</taxon>
        <taxon>Osteoglossidae</taxon>
        <taxon>Scleropages</taxon>
    </lineage>
</organism>
<dbReference type="Proteomes" id="UP000694397">
    <property type="component" value="Chromosome 23"/>
</dbReference>